<name>A0A6S7FRR8_PARCT</name>
<comment type="caution">
    <text evidence="1">The sequence shown here is derived from an EMBL/GenBank/DDBJ whole genome shotgun (WGS) entry which is preliminary data.</text>
</comment>
<protein>
    <submittedName>
        <fullName evidence="1">Transcriptional regulator</fullName>
    </submittedName>
</protein>
<dbReference type="EMBL" id="CACRXK020000485">
    <property type="protein sequence ID" value="CAB3982278.1"/>
    <property type="molecule type" value="Genomic_DNA"/>
</dbReference>
<gene>
    <name evidence="1" type="ORF">PACLA_8A054871</name>
</gene>
<proteinExistence type="predicted"/>
<dbReference type="AlphaFoldDB" id="A0A6S7FRR8"/>
<reference evidence="1" key="1">
    <citation type="submission" date="2020-04" db="EMBL/GenBank/DDBJ databases">
        <authorList>
            <person name="Alioto T."/>
            <person name="Alioto T."/>
            <person name="Gomez Garrido J."/>
        </authorList>
    </citation>
    <scope>NUCLEOTIDE SEQUENCE</scope>
    <source>
        <strain evidence="1">A484AB</strain>
    </source>
</reference>
<dbReference type="SUPFAM" id="SSF46689">
    <property type="entry name" value="Homeodomain-like"/>
    <property type="match status" value="1"/>
</dbReference>
<keyword evidence="2" id="KW-1185">Reference proteome</keyword>
<dbReference type="Proteomes" id="UP001152795">
    <property type="component" value="Unassembled WGS sequence"/>
</dbReference>
<evidence type="ECO:0000313" key="1">
    <source>
        <dbReference type="EMBL" id="CAB3982278.1"/>
    </source>
</evidence>
<evidence type="ECO:0000313" key="2">
    <source>
        <dbReference type="Proteomes" id="UP001152795"/>
    </source>
</evidence>
<sequence length="184" mass="21105">MKVGKRGRTWESGKSISIDLRRAIIDEIVLAGGDIVTGNFPGCYEQIATKFCVARITVRKIWKRYVEEFSENPLPKSGGVQGKLSEYDLALIEALRKVQRGSFMMKETCAELDDIGDVEESVSLSTISRSLQKLPSGKVYTRKKITHIAKERFTRENMIYTQLFLNYVNSKNPYTLKFFFMRLE</sequence>
<organism evidence="1 2">
    <name type="scientific">Paramuricea clavata</name>
    <name type="common">Red gorgonian</name>
    <name type="synonym">Violescent sea-whip</name>
    <dbReference type="NCBI Taxonomy" id="317549"/>
    <lineage>
        <taxon>Eukaryota</taxon>
        <taxon>Metazoa</taxon>
        <taxon>Cnidaria</taxon>
        <taxon>Anthozoa</taxon>
        <taxon>Octocorallia</taxon>
        <taxon>Malacalcyonacea</taxon>
        <taxon>Plexauridae</taxon>
        <taxon>Paramuricea</taxon>
    </lineage>
</organism>
<dbReference type="InterPro" id="IPR009057">
    <property type="entry name" value="Homeodomain-like_sf"/>
</dbReference>
<accession>A0A6S7FRR8</accession>